<accession>A0A1F7UNT1</accession>
<keyword evidence="1" id="KW-0732">Signal</keyword>
<evidence type="ECO:0000313" key="3">
    <source>
        <dbReference type="Proteomes" id="UP000176603"/>
    </source>
</evidence>
<evidence type="ECO:0000313" key="2">
    <source>
        <dbReference type="EMBL" id="OGL79357.1"/>
    </source>
</evidence>
<evidence type="ECO:0000256" key="1">
    <source>
        <dbReference type="SAM" id="SignalP"/>
    </source>
</evidence>
<dbReference type="AlphaFoldDB" id="A0A1F7UNT1"/>
<dbReference type="STRING" id="1802399.A3E39_04010"/>
<dbReference type="Proteomes" id="UP000176603">
    <property type="component" value="Unassembled WGS sequence"/>
</dbReference>
<proteinExistence type="predicted"/>
<feature type="chain" id="PRO_5009533096" description="DUF5667 domain-containing protein" evidence="1">
    <location>
        <begin position="20"/>
        <end position="179"/>
    </location>
</feature>
<comment type="caution">
    <text evidence="2">The sequence shown here is derived from an EMBL/GenBank/DDBJ whole genome shotgun (WGS) entry which is preliminary data.</text>
</comment>
<protein>
    <recommendedName>
        <fullName evidence="4">DUF5667 domain-containing protein</fullName>
    </recommendedName>
</protein>
<sequence>MRRSFILCFFMSACASAPATPPPAQPASSAVEGRSAPAPLESVHYVPRSSARAQLIRFGRIAKRHTRAVKSFERETDGLATPTTSVECEMLRLQCAAATMNVLLVNGSAVSAAAYVGLHVNEITLGQRSDPVNSSLDSYEKSVDALLERMEYARELYKTFATCRKESPPSLLPAVPTTL</sequence>
<evidence type="ECO:0008006" key="4">
    <source>
        <dbReference type="Google" id="ProtNLM"/>
    </source>
</evidence>
<feature type="signal peptide" evidence="1">
    <location>
        <begin position="1"/>
        <end position="19"/>
    </location>
</feature>
<organism evidence="2 3">
    <name type="scientific">Candidatus Uhrbacteria bacterium RIFCSPHIGHO2_12_FULL_60_25</name>
    <dbReference type="NCBI Taxonomy" id="1802399"/>
    <lineage>
        <taxon>Bacteria</taxon>
        <taxon>Candidatus Uhriibacteriota</taxon>
    </lineage>
</organism>
<gene>
    <name evidence="2" type="ORF">A3E39_04010</name>
</gene>
<reference evidence="2 3" key="1">
    <citation type="journal article" date="2016" name="Nat. Commun.">
        <title>Thousands of microbial genomes shed light on interconnected biogeochemical processes in an aquifer system.</title>
        <authorList>
            <person name="Anantharaman K."/>
            <person name="Brown C.T."/>
            <person name="Hug L.A."/>
            <person name="Sharon I."/>
            <person name="Castelle C.J."/>
            <person name="Probst A.J."/>
            <person name="Thomas B.C."/>
            <person name="Singh A."/>
            <person name="Wilkins M.J."/>
            <person name="Karaoz U."/>
            <person name="Brodie E.L."/>
            <person name="Williams K.H."/>
            <person name="Hubbard S.S."/>
            <person name="Banfield J.F."/>
        </authorList>
    </citation>
    <scope>NUCLEOTIDE SEQUENCE [LARGE SCALE GENOMIC DNA]</scope>
</reference>
<dbReference type="EMBL" id="MGEH01000011">
    <property type="protein sequence ID" value="OGL79357.1"/>
    <property type="molecule type" value="Genomic_DNA"/>
</dbReference>
<name>A0A1F7UNT1_9BACT</name>